<keyword evidence="1" id="KW-0812">Transmembrane</keyword>
<keyword evidence="2" id="KW-0804">Transcription</keyword>
<dbReference type="Proteomes" id="UP000199433">
    <property type="component" value="Unassembled WGS sequence"/>
</dbReference>
<evidence type="ECO:0000313" key="2">
    <source>
        <dbReference type="EMBL" id="SDK08890.1"/>
    </source>
</evidence>
<dbReference type="InterPro" id="IPR024596">
    <property type="entry name" value="RNApol_su_b/EpuA"/>
</dbReference>
<accession>A0A1G8Z3R8</accession>
<dbReference type="AlphaFoldDB" id="A0A1G8Z3R8"/>
<gene>
    <name evidence="2" type="ORF">SAMN04488098_101214</name>
</gene>
<sequence>MTWKTILKDIAFYVIKVLVVLLLIAAAFIGGAMLGYSVIGGAGDPMDVFNPELWQHVLDFIF</sequence>
<evidence type="ECO:0000256" key="1">
    <source>
        <dbReference type="SAM" id="Phobius"/>
    </source>
</evidence>
<organism evidence="2 3">
    <name type="scientific">Alkalibacterium thalassium</name>
    <dbReference type="NCBI Taxonomy" id="426701"/>
    <lineage>
        <taxon>Bacteria</taxon>
        <taxon>Bacillati</taxon>
        <taxon>Bacillota</taxon>
        <taxon>Bacilli</taxon>
        <taxon>Lactobacillales</taxon>
        <taxon>Carnobacteriaceae</taxon>
        <taxon>Alkalibacterium</taxon>
    </lineage>
</organism>
<keyword evidence="1" id="KW-0472">Membrane</keyword>
<dbReference type="Pfam" id="PF11772">
    <property type="entry name" value="EpuA"/>
    <property type="match status" value="1"/>
</dbReference>
<reference evidence="3" key="1">
    <citation type="submission" date="2016-10" db="EMBL/GenBank/DDBJ databases">
        <authorList>
            <person name="Varghese N."/>
            <person name="Submissions S."/>
        </authorList>
    </citation>
    <scope>NUCLEOTIDE SEQUENCE [LARGE SCALE GENOMIC DNA]</scope>
    <source>
        <strain evidence="3">DSM 19181</strain>
    </source>
</reference>
<keyword evidence="1" id="KW-1133">Transmembrane helix</keyword>
<dbReference type="GO" id="GO:0000428">
    <property type="term" value="C:DNA-directed RNA polymerase complex"/>
    <property type="evidence" value="ECO:0007669"/>
    <property type="project" value="UniProtKB-KW"/>
</dbReference>
<name>A0A1G8Z3R8_9LACT</name>
<dbReference type="RefSeq" id="WP_091265989.1">
    <property type="nucleotide sequence ID" value="NZ_FNFK01000012.1"/>
</dbReference>
<feature type="transmembrane region" description="Helical" evidence="1">
    <location>
        <begin position="12"/>
        <end position="39"/>
    </location>
</feature>
<dbReference type="STRING" id="426701.SAMN04488098_101214"/>
<protein>
    <submittedName>
        <fullName evidence="2">DNA-directed RNA polymerase subunit beta</fullName>
    </submittedName>
</protein>
<evidence type="ECO:0000313" key="3">
    <source>
        <dbReference type="Proteomes" id="UP000199433"/>
    </source>
</evidence>
<dbReference type="EMBL" id="FNFK01000012">
    <property type="protein sequence ID" value="SDK08890.1"/>
    <property type="molecule type" value="Genomic_DNA"/>
</dbReference>
<keyword evidence="2" id="KW-0240">DNA-directed RNA polymerase</keyword>
<keyword evidence="3" id="KW-1185">Reference proteome</keyword>
<proteinExistence type="predicted"/>